<evidence type="ECO:0000256" key="6">
    <source>
        <dbReference type="ARBA" id="ARBA00023136"/>
    </source>
</evidence>
<dbReference type="RefSeq" id="WP_148596687.1">
    <property type="nucleotide sequence ID" value="NZ_CP042997.1"/>
</dbReference>
<dbReference type="PANTHER" id="PTHR33778">
    <property type="entry name" value="PROTEIN MGTC"/>
    <property type="match status" value="1"/>
</dbReference>
<organism evidence="9 10">
    <name type="scientific">Aquisphaera giovannonii</name>
    <dbReference type="NCBI Taxonomy" id="406548"/>
    <lineage>
        <taxon>Bacteria</taxon>
        <taxon>Pseudomonadati</taxon>
        <taxon>Planctomycetota</taxon>
        <taxon>Planctomycetia</taxon>
        <taxon>Isosphaerales</taxon>
        <taxon>Isosphaeraceae</taxon>
        <taxon>Aquisphaera</taxon>
    </lineage>
</organism>
<dbReference type="InterPro" id="IPR003416">
    <property type="entry name" value="MgtC/SapB/SrpB/YhiD_fam"/>
</dbReference>
<comment type="subcellular location">
    <subcellularLocation>
        <location evidence="1">Cell membrane</location>
        <topology evidence="1">Multi-pass membrane protein</topology>
    </subcellularLocation>
</comment>
<keyword evidence="3" id="KW-1003">Cell membrane</keyword>
<accession>A0A5B9W9G1</accession>
<sequence>MPISAQELVLRLAISILLGGAIGLERELREQAAGLRTHLLVALSSATIMILSTQFVFYQHYEAGSLVHVDVSRIASNVVVGIGFLGGGAILHDGIRTKGLTTAASLWLVATIGMCCGAGMFTLGLLTSGGSIFALVVLRKVEERIKKEIYLRLQVEADGGGIAGRARIEQALTVLGARVVDTEYVLDRSSSRSSFTIMVRLPRRDLEDAAVTALQDIPETRRVTVTRVTDLGVRS</sequence>
<dbReference type="GO" id="GO:0005886">
    <property type="term" value="C:plasma membrane"/>
    <property type="evidence" value="ECO:0007669"/>
    <property type="project" value="UniProtKB-SubCell"/>
</dbReference>
<proteinExistence type="inferred from homology"/>
<name>A0A5B9W9G1_9BACT</name>
<evidence type="ECO:0000256" key="1">
    <source>
        <dbReference type="ARBA" id="ARBA00004651"/>
    </source>
</evidence>
<reference evidence="9 10" key="1">
    <citation type="submission" date="2019-08" db="EMBL/GenBank/DDBJ databases">
        <title>Deep-cultivation of Planctomycetes and their phenomic and genomic characterization uncovers novel biology.</title>
        <authorList>
            <person name="Wiegand S."/>
            <person name="Jogler M."/>
            <person name="Boedeker C."/>
            <person name="Pinto D."/>
            <person name="Vollmers J."/>
            <person name="Rivas-Marin E."/>
            <person name="Kohn T."/>
            <person name="Peeters S.H."/>
            <person name="Heuer A."/>
            <person name="Rast P."/>
            <person name="Oberbeckmann S."/>
            <person name="Bunk B."/>
            <person name="Jeske O."/>
            <person name="Meyerdierks A."/>
            <person name="Storesund J.E."/>
            <person name="Kallscheuer N."/>
            <person name="Luecker S."/>
            <person name="Lage O.M."/>
            <person name="Pohl T."/>
            <person name="Merkel B.J."/>
            <person name="Hornburger P."/>
            <person name="Mueller R.-W."/>
            <person name="Bruemmer F."/>
            <person name="Labrenz M."/>
            <person name="Spormann A.M."/>
            <person name="Op den Camp H."/>
            <person name="Overmann J."/>
            <person name="Amann R."/>
            <person name="Jetten M.S.M."/>
            <person name="Mascher T."/>
            <person name="Medema M.H."/>
            <person name="Devos D.P."/>
            <person name="Kaster A.-K."/>
            <person name="Ovreas L."/>
            <person name="Rohde M."/>
            <person name="Galperin M.Y."/>
            <person name="Jogler C."/>
        </authorList>
    </citation>
    <scope>NUCLEOTIDE SEQUENCE [LARGE SCALE GENOMIC DNA]</scope>
    <source>
        <strain evidence="9 10">OJF2</strain>
    </source>
</reference>
<keyword evidence="4 7" id="KW-0812">Transmembrane</keyword>
<evidence type="ECO:0000256" key="3">
    <source>
        <dbReference type="ARBA" id="ARBA00022475"/>
    </source>
</evidence>
<evidence type="ECO:0000256" key="4">
    <source>
        <dbReference type="ARBA" id="ARBA00022692"/>
    </source>
</evidence>
<evidence type="ECO:0000256" key="2">
    <source>
        <dbReference type="ARBA" id="ARBA00009298"/>
    </source>
</evidence>
<dbReference type="Proteomes" id="UP000324233">
    <property type="component" value="Chromosome"/>
</dbReference>
<evidence type="ECO:0000313" key="10">
    <source>
        <dbReference type="Proteomes" id="UP000324233"/>
    </source>
</evidence>
<comment type="similarity">
    <text evidence="2">Belongs to the MgtC/SapB family.</text>
</comment>
<evidence type="ECO:0000256" key="7">
    <source>
        <dbReference type="SAM" id="Phobius"/>
    </source>
</evidence>
<evidence type="ECO:0000256" key="5">
    <source>
        <dbReference type="ARBA" id="ARBA00022989"/>
    </source>
</evidence>
<protein>
    <submittedName>
        <fullName evidence="9">Putative Mg(2+) transport ATPase</fullName>
    </submittedName>
</protein>
<feature type="transmembrane region" description="Helical" evidence="7">
    <location>
        <begin position="104"/>
        <end position="137"/>
    </location>
</feature>
<dbReference type="PANTHER" id="PTHR33778:SF1">
    <property type="entry name" value="MAGNESIUM TRANSPORTER YHID-RELATED"/>
    <property type="match status" value="1"/>
</dbReference>
<evidence type="ECO:0000259" key="8">
    <source>
        <dbReference type="Pfam" id="PF02308"/>
    </source>
</evidence>
<keyword evidence="6 7" id="KW-0472">Membrane</keyword>
<dbReference type="KEGG" id="agv:OJF2_56620"/>
<feature type="transmembrane region" description="Helical" evidence="7">
    <location>
        <begin position="71"/>
        <end position="92"/>
    </location>
</feature>
<keyword evidence="5 7" id="KW-1133">Transmembrane helix</keyword>
<dbReference type="OrthoDB" id="9811198at2"/>
<feature type="domain" description="MgtC/SapB/SrpB/YhiD N-terminal" evidence="8">
    <location>
        <begin position="12"/>
        <end position="143"/>
    </location>
</feature>
<dbReference type="InterPro" id="IPR049177">
    <property type="entry name" value="MgtC_SapB_SrpB_YhiD_N"/>
</dbReference>
<dbReference type="Pfam" id="PF02308">
    <property type="entry name" value="MgtC"/>
    <property type="match status" value="1"/>
</dbReference>
<keyword evidence="10" id="KW-1185">Reference proteome</keyword>
<gene>
    <name evidence="9" type="ORF">OJF2_56620</name>
</gene>
<dbReference type="EMBL" id="CP042997">
    <property type="protein sequence ID" value="QEH37077.1"/>
    <property type="molecule type" value="Genomic_DNA"/>
</dbReference>
<evidence type="ECO:0000313" key="9">
    <source>
        <dbReference type="EMBL" id="QEH37077.1"/>
    </source>
</evidence>
<dbReference type="AlphaFoldDB" id="A0A5B9W9G1"/>
<dbReference type="PRINTS" id="PR01837">
    <property type="entry name" value="MGTCSAPBPROT"/>
</dbReference>
<feature type="transmembrane region" description="Helical" evidence="7">
    <location>
        <begin position="39"/>
        <end position="59"/>
    </location>
</feature>